<sequence length="109" mass="11758">MPPPAHHLGTQVAEPVSSESRWATSTFVLDLPRLLVHKMGASQAQVHLRVVTKVDHPVRDVAGVAAPAPDAPVIVHIAIGDDRFRAHESSVRARLTAREAMPPTHMPTS</sequence>
<organism evidence="1 2">
    <name type="scientific">Nostocoides japonicum T1-X7</name>
    <dbReference type="NCBI Taxonomy" id="1194083"/>
    <lineage>
        <taxon>Bacteria</taxon>
        <taxon>Bacillati</taxon>
        <taxon>Actinomycetota</taxon>
        <taxon>Actinomycetes</taxon>
        <taxon>Micrococcales</taxon>
        <taxon>Intrasporangiaceae</taxon>
        <taxon>Nostocoides</taxon>
    </lineage>
</organism>
<dbReference type="Proteomes" id="UP000035721">
    <property type="component" value="Unassembled WGS sequence"/>
</dbReference>
<comment type="caution">
    <text evidence="1">The sequence shown here is derived from an EMBL/GenBank/DDBJ whole genome shotgun (WGS) entry which is preliminary data.</text>
</comment>
<dbReference type="STRING" id="1194083.BN12_650004"/>
<name>A0A077M0S8_9MICO</name>
<reference evidence="1 2" key="1">
    <citation type="journal article" date="2013" name="ISME J.">
        <title>A metabolic model for members of the genus Tetrasphaera involved in enhanced biological phosphorus removal.</title>
        <authorList>
            <person name="Kristiansen R."/>
            <person name="Nguyen H.T.T."/>
            <person name="Saunders A.M."/>
            <person name="Nielsen J.L."/>
            <person name="Wimmer R."/>
            <person name="Le V.Q."/>
            <person name="McIlroy S.J."/>
            <person name="Petrovski S."/>
            <person name="Seviour R.J."/>
            <person name="Calteau A."/>
            <person name="Nielsen K.L."/>
            <person name="Nielsen P.H."/>
        </authorList>
    </citation>
    <scope>NUCLEOTIDE SEQUENCE [LARGE SCALE GENOMIC DNA]</scope>
    <source>
        <strain evidence="1 2">T1-X7</strain>
    </source>
</reference>
<gene>
    <name evidence="1" type="ORF">BN12_650004</name>
</gene>
<keyword evidence="2" id="KW-1185">Reference proteome</keyword>
<dbReference type="EMBL" id="CAJB01000398">
    <property type="protein sequence ID" value="CCH79923.1"/>
    <property type="molecule type" value="Genomic_DNA"/>
</dbReference>
<evidence type="ECO:0000313" key="1">
    <source>
        <dbReference type="EMBL" id="CCH79923.1"/>
    </source>
</evidence>
<proteinExistence type="predicted"/>
<protein>
    <submittedName>
        <fullName evidence="1">Uncharacterized protein</fullName>
    </submittedName>
</protein>
<dbReference type="AlphaFoldDB" id="A0A077M0S8"/>
<accession>A0A077M0S8</accession>
<evidence type="ECO:0000313" key="2">
    <source>
        <dbReference type="Proteomes" id="UP000035721"/>
    </source>
</evidence>